<comment type="similarity">
    <text evidence="1">Belongs to the ABC transporter superfamily.</text>
</comment>
<evidence type="ECO:0000313" key="6">
    <source>
        <dbReference type="EMBL" id="EOD80120.1"/>
    </source>
</evidence>
<keyword evidence="4" id="KW-0067">ATP-binding</keyword>
<dbReference type="PANTHER" id="PTHR46743:SF2">
    <property type="entry name" value="TEICHOIC ACIDS EXPORT ATP-BINDING PROTEIN TAGH"/>
    <property type="match status" value="1"/>
</dbReference>
<proteinExistence type="inferred from homology"/>
<dbReference type="GO" id="GO:0140359">
    <property type="term" value="F:ABC-type transporter activity"/>
    <property type="evidence" value="ECO:0007669"/>
    <property type="project" value="InterPro"/>
</dbReference>
<dbReference type="Pfam" id="PF00005">
    <property type="entry name" value="ABC_tran"/>
    <property type="match status" value="1"/>
</dbReference>
<keyword evidence="7" id="KW-1185">Reference proteome</keyword>
<dbReference type="SMART" id="SM00382">
    <property type="entry name" value="AAA"/>
    <property type="match status" value="1"/>
</dbReference>
<keyword evidence="2" id="KW-0813">Transport</keyword>
<dbReference type="PROSITE" id="PS50893">
    <property type="entry name" value="ABC_TRANSPORTER_2"/>
    <property type="match status" value="1"/>
</dbReference>
<dbReference type="InterPro" id="IPR003593">
    <property type="entry name" value="AAA+_ATPase"/>
</dbReference>
<dbReference type="InterPro" id="IPR029439">
    <property type="entry name" value="Wzt_C"/>
</dbReference>
<dbReference type="InterPro" id="IPR027417">
    <property type="entry name" value="P-loop_NTPase"/>
</dbReference>
<dbReference type="Proteomes" id="UP000011223">
    <property type="component" value="Unassembled WGS sequence"/>
</dbReference>
<dbReference type="InterPro" id="IPR003439">
    <property type="entry name" value="ABC_transporter-like_ATP-bd"/>
</dbReference>
<dbReference type="Gene3D" id="3.40.50.300">
    <property type="entry name" value="P-loop containing nucleotide triphosphate hydrolases"/>
    <property type="match status" value="1"/>
</dbReference>
<sequence length="406" mass="44908">MGKITVEGLTKTYKCYQSRFQRLKEWLVPFKSYHTDKNVLNDISFSVEAGKAVGIVGINGAGKSTLLKLITGISKPTAGSVKIEGSVSALLELGMGFHPEFTGRQNAVMASQLLGMTKKDIEKLMPSIIEFAEIGEYIDQPLRVYSSGMQMRLAFSVATAVRPDVLIVDEALSVGDTYFQHKSFSKIREFREQGTTLLIVSHEKQVIQSICDTAILINGGKLELEGSPEFVMNYYNALLADSQKKNTKIISNVNEERLITGTGKAKLSGCKIIDNEGSSLDVVGCGQKVKLQVDTIIDYDLDDFVVGYSIKDRLGQVVFGTNTYFLNGCKGESVKHGEKLRYIFEFDANLGPGSYSLSIAVHEGENHVSECHDWVDRALVFNVINFEQPNFEGNSWIPQTLEAERI</sequence>
<dbReference type="RefSeq" id="WP_002537774.1">
    <property type="nucleotide sequence ID" value="NZ_ANFM02000014.1"/>
</dbReference>
<dbReference type="GO" id="GO:0016887">
    <property type="term" value="F:ATP hydrolysis activity"/>
    <property type="evidence" value="ECO:0007669"/>
    <property type="project" value="InterPro"/>
</dbReference>
<dbReference type="Pfam" id="PF14524">
    <property type="entry name" value="Wzt_C"/>
    <property type="match status" value="1"/>
</dbReference>
<comment type="caution">
    <text evidence="6">The sequence shown here is derived from an EMBL/GenBank/DDBJ whole genome shotgun (WGS) entry which is preliminary data.</text>
</comment>
<dbReference type="PANTHER" id="PTHR46743">
    <property type="entry name" value="TEICHOIC ACIDS EXPORT ATP-BINDING PROTEIN TAGH"/>
    <property type="match status" value="1"/>
</dbReference>
<name>R1IXS8_9GAMM</name>
<feature type="domain" description="ABC transporter" evidence="5">
    <location>
        <begin position="23"/>
        <end position="244"/>
    </location>
</feature>
<evidence type="ECO:0000313" key="7">
    <source>
        <dbReference type="Proteomes" id="UP000011223"/>
    </source>
</evidence>
<organism evidence="6 7">
    <name type="scientific">Grimontia indica</name>
    <dbReference type="NCBI Taxonomy" id="1056512"/>
    <lineage>
        <taxon>Bacteria</taxon>
        <taxon>Pseudomonadati</taxon>
        <taxon>Pseudomonadota</taxon>
        <taxon>Gammaproteobacteria</taxon>
        <taxon>Vibrionales</taxon>
        <taxon>Vibrionaceae</taxon>
        <taxon>Grimontia</taxon>
    </lineage>
</organism>
<gene>
    <name evidence="6" type="ORF">D515_00690</name>
</gene>
<evidence type="ECO:0000256" key="2">
    <source>
        <dbReference type="ARBA" id="ARBA00022448"/>
    </source>
</evidence>
<dbReference type="CDD" id="cd10147">
    <property type="entry name" value="Wzt_C-like"/>
    <property type="match status" value="1"/>
</dbReference>
<dbReference type="CDD" id="cd03220">
    <property type="entry name" value="ABC_KpsT_Wzt"/>
    <property type="match status" value="1"/>
</dbReference>
<evidence type="ECO:0000256" key="3">
    <source>
        <dbReference type="ARBA" id="ARBA00022741"/>
    </source>
</evidence>
<evidence type="ECO:0000259" key="5">
    <source>
        <dbReference type="PROSITE" id="PS50893"/>
    </source>
</evidence>
<dbReference type="EMBL" id="ANFM02000014">
    <property type="protein sequence ID" value="EOD80120.1"/>
    <property type="molecule type" value="Genomic_DNA"/>
</dbReference>
<dbReference type="InterPro" id="IPR050683">
    <property type="entry name" value="Bact_Polysacc_Export_ATP-bd"/>
</dbReference>
<dbReference type="eggNOG" id="COG1134">
    <property type="taxonomic scope" value="Bacteria"/>
</dbReference>
<dbReference type="InterPro" id="IPR015860">
    <property type="entry name" value="ABC_transpr_TagH-like"/>
</dbReference>
<dbReference type="GO" id="GO:0016020">
    <property type="term" value="C:membrane"/>
    <property type="evidence" value="ECO:0007669"/>
    <property type="project" value="InterPro"/>
</dbReference>
<dbReference type="PROSITE" id="PS00211">
    <property type="entry name" value="ABC_TRANSPORTER_1"/>
    <property type="match status" value="1"/>
</dbReference>
<protein>
    <submittedName>
        <fullName evidence="6">ATP binding component of ABC-transporter</fullName>
    </submittedName>
</protein>
<dbReference type="GO" id="GO:0005524">
    <property type="term" value="F:ATP binding"/>
    <property type="evidence" value="ECO:0007669"/>
    <property type="project" value="UniProtKB-KW"/>
</dbReference>
<dbReference type="SUPFAM" id="SSF52540">
    <property type="entry name" value="P-loop containing nucleoside triphosphate hydrolases"/>
    <property type="match status" value="1"/>
</dbReference>
<reference evidence="6 7" key="1">
    <citation type="journal article" date="2014" name="PLoS ONE">
        <title>Grimontia indica AK16(T), sp. nov., Isolated from a Seawater Sample Reports the Presence of Pathogenic Genes Similar to Vibrio Genus.</title>
        <authorList>
            <person name="Singh A."/>
            <person name="Vaidya B."/>
            <person name="Khatri I."/>
            <person name="Srinivas T.N."/>
            <person name="Subramanian S."/>
            <person name="Korpole S."/>
            <person name="Pinnaka A.K."/>
        </authorList>
    </citation>
    <scope>NUCLEOTIDE SEQUENCE [LARGE SCALE GENOMIC DNA]</scope>
    <source>
        <strain evidence="6 7">AK16</strain>
    </source>
</reference>
<dbReference type="InterPro" id="IPR017871">
    <property type="entry name" value="ABC_transporter-like_CS"/>
</dbReference>
<evidence type="ECO:0000256" key="1">
    <source>
        <dbReference type="ARBA" id="ARBA00005417"/>
    </source>
</evidence>
<dbReference type="Gene3D" id="2.70.50.60">
    <property type="entry name" value="abc- transporter (atp binding component) like domain"/>
    <property type="match status" value="1"/>
</dbReference>
<dbReference type="AlphaFoldDB" id="R1IXS8"/>
<keyword evidence="3" id="KW-0547">Nucleotide-binding</keyword>
<evidence type="ECO:0000256" key="4">
    <source>
        <dbReference type="ARBA" id="ARBA00022840"/>
    </source>
</evidence>
<accession>R1IXS8</accession>